<feature type="transmembrane region" description="Helical" evidence="6">
    <location>
        <begin position="109"/>
        <end position="129"/>
    </location>
</feature>
<keyword evidence="4 6" id="KW-0472">Membrane</keyword>
<keyword evidence="3 6" id="KW-1133">Transmembrane helix</keyword>
<keyword evidence="2 6" id="KW-0812">Transmembrane</keyword>
<evidence type="ECO:0000313" key="10">
    <source>
        <dbReference type="Proteomes" id="UP000242146"/>
    </source>
</evidence>
<feature type="chain" id="PRO_5012145920" description="TM7S3/TM198-like domain-containing protein" evidence="7">
    <location>
        <begin position="21"/>
        <end position="218"/>
    </location>
</feature>
<evidence type="ECO:0000256" key="6">
    <source>
        <dbReference type="SAM" id="Phobius"/>
    </source>
</evidence>
<dbReference type="EMBL" id="MCGT01000003">
    <property type="protein sequence ID" value="ORX61670.1"/>
    <property type="molecule type" value="Genomic_DNA"/>
</dbReference>
<evidence type="ECO:0000256" key="1">
    <source>
        <dbReference type="ARBA" id="ARBA00004141"/>
    </source>
</evidence>
<dbReference type="AlphaFoldDB" id="A0A1X2GUI9"/>
<evidence type="ECO:0000256" key="3">
    <source>
        <dbReference type="ARBA" id="ARBA00022989"/>
    </source>
</evidence>
<evidence type="ECO:0000256" key="7">
    <source>
        <dbReference type="SAM" id="SignalP"/>
    </source>
</evidence>
<dbReference type="GO" id="GO:0016020">
    <property type="term" value="C:membrane"/>
    <property type="evidence" value="ECO:0007669"/>
    <property type="project" value="UniProtKB-SubCell"/>
</dbReference>
<evidence type="ECO:0000256" key="5">
    <source>
        <dbReference type="SAM" id="MobiDB-lite"/>
    </source>
</evidence>
<proteinExistence type="predicted"/>
<name>A0A1X2GUI9_9FUNG</name>
<accession>A0A1X2GUI9</accession>
<feature type="transmembrane region" description="Helical" evidence="6">
    <location>
        <begin position="44"/>
        <end position="72"/>
    </location>
</feature>
<feature type="transmembrane region" description="Helical" evidence="6">
    <location>
        <begin position="157"/>
        <end position="178"/>
    </location>
</feature>
<feature type="domain" description="TM7S3/TM198-like" evidence="8">
    <location>
        <begin position="1"/>
        <end position="176"/>
    </location>
</feature>
<evidence type="ECO:0000313" key="9">
    <source>
        <dbReference type="EMBL" id="ORX61670.1"/>
    </source>
</evidence>
<organism evidence="9 10">
    <name type="scientific">Hesseltinella vesiculosa</name>
    <dbReference type="NCBI Taxonomy" id="101127"/>
    <lineage>
        <taxon>Eukaryota</taxon>
        <taxon>Fungi</taxon>
        <taxon>Fungi incertae sedis</taxon>
        <taxon>Mucoromycota</taxon>
        <taxon>Mucoromycotina</taxon>
        <taxon>Mucoromycetes</taxon>
        <taxon>Mucorales</taxon>
        <taxon>Cunninghamellaceae</taxon>
        <taxon>Hesseltinella</taxon>
    </lineage>
</organism>
<comment type="caution">
    <text evidence="9">The sequence shown here is derived from an EMBL/GenBank/DDBJ whole genome shotgun (WGS) entry which is preliminary data.</text>
</comment>
<evidence type="ECO:0000256" key="4">
    <source>
        <dbReference type="ARBA" id="ARBA00023136"/>
    </source>
</evidence>
<reference evidence="9 10" key="1">
    <citation type="submission" date="2016-07" db="EMBL/GenBank/DDBJ databases">
        <title>Pervasive Adenine N6-methylation of Active Genes in Fungi.</title>
        <authorList>
            <consortium name="DOE Joint Genome Institute"/>
            <person name="Mondo S.J."/>
            <person name="Dannebaum R.O."/>
            <person name="Kuo R.C."/>
            <person name="Labutti K."/>
            <person name="Haridas S."/>
            <person name="Kuo A."/>
            <person name="Salamov A."/>
            <person name="Ahrendt S.R."/>
            <person name="Lipzen A."/>
            <person name="Sullivan W."/>
            <person name="Andreopoulos W.B."/>
            <person name="Clum A."/>
            <person name="Lindquist E."/>
            <person name="Daum C."/>
            <person name="Ramamoorthy G.K."/>
            <person name="Gryganskyi A."/>
            <person name="Culley D."/>
            <person name="Magnuson J.K."/>
            <person name="James T.Y."/>
            <person name="O'Malley M.A."/>
            <person name="Stajich J.E."/>
            <person name="Spatafora J.W."/>
            <person name="Visel A."/>
            <person name="Grigoriev I.V."/>
        </authorList>
    </citation>
    <scope>NUCLEOTIDE SEQUENCE [LARGE SCALE GENOMIC DNA]</scope>
    <source>
        <strain evidence="9 10">NRRL 3301</strain>
    </source>
</reference>
<dbReference type="Proteomes" id="UP000242146">
    <property type="component" value="Unassembled WGS sequence"/>
</dbReference>
<protein>
    <recommendedName>
        <fullName evidence="8">TM7S3/TM198-like domain-containing protein</fullName>
    </recommendedName>
</protein>
<keyword evidence="10" id="KW-1185">Reference proteome</keyword>
<keyword evidence="7" id="KW-0732">Signal</keyword>
<feature type="signal peptide" evidence="7">
    <location>
        <begin position="1"/>
        <end position="20"/>
    </location>
</feature>
<sequence>MAVYGFLALGLVTWVGLTNCQPEGGYINDGVTMLAVPAGLGVLGAVICFIVWIVGMYVIGAVAGLAFALFVLCWRQDLVISSMVARICFLTAMPLVFAGATFFLERHIILVSTAFVGAYLFTLAVDLLARTGYAAGVRTLLDRNPAHAVDYNLTKNVYVLLAVTLLLFLISCALQHLLCRGRQFGVRYVTPAKPHSSPSAAHEEHLVDAPTSPDLHPE</sequence>
<evidence type="ECO:0000256" key="2">
    <source>
        <dbReference type="ARBA" id="ARBA00022692"/>
    </source>
</evidence>
<gene>
    <name evidence="9" type="ORF">DM01DRAFT_319139</name>
</gene>
<dbReference type="InterPro" id="IPR025256">
    <property type="entry name" value="TM7S3/TM198-like_dom"/>
</dbReference>
<feature type="transmembrane region" description="Helical" evidence="6">
    <location>
        <begin position="84"/>
        <end position="103"/>
    </location>
</feature>
<dbReference type="Pfam" id="PF13886">
    <property type="entry name" value="TM7S3_TM198"/>
    <property type="match status" value="1"/>
</dbReference>
<comment type="subcellular location">
    <subcellularLocation>
        <location evidence="1">Membrane</location>
        <topology evidence="1">Multi-pass membrane protein</topology>
    </subcellularLocation>
</comment>
<dbReference type="OrthoDB" id="102260at2759"/>
<dbReference type="STRING" id="101127.A0A1X2GUI9"/>
<evidence type="ECO:0000259" key="8">
    <source>
        <dbReference type="Pfam" id="PF13886"/>
    </source>
</evidence>
<feature type="region of interest" description="Disordered" evidence="5">
    <location>
        <begin position="195"/>
        <end position="218"/>
    </location>
</feature>